<dbReference type="OrthoDB" id="6130192at2759"/>
<organism evidence="3 4">
    <name type="scientific">Chiloscyllium punctatum</name>
    <name type="common">Brownbanded bambooshark</name>
    <name type="synonym">Hemiscyllium punctatum</name>
    <dbReference type="NCBI Taxonomy" id="137246"/>
    <lineage>
        <taxon>Eukaryota</taxon>
        <taxon>Metazoa</taxon>
        <taxon>Chordata</taxon>
        <taxon>Craniata</taxon>
        <taxon>Vertebrata</taxon>
        <taxon>Chondrichthyes</taxon>
        <taxon>Elasmobranchii</taxon>
        <taxon>Galeomorphii</taxon>
        <taxon>Galeoidea</taxon>
        <taxon>Orectolobiformes</taxon>
        <taxon>Hemiscylliidae</taxon>
        <taxon>Chiloscyllium</taxon>
    </lineage>
</organism>
<evidence type="ECO:0000256" key="1">
    <source>
        <dbReference type="SAM" id="Coils"/>
    </source>
</evidence>
<dbReference type="STRING" id="137246.A0A401SY23"/>
<protein>
    <recommendedName>
        <fullName evidence="2">cGMP-dependent protein kinase N-terminal coiled-coil domain-containing protein</fullName>
    </recommendedName>
</protein>
<dbReference type="CDD" id="cd12085">
    <property type="entry name" value="DD_cGKI-alpha"/>
    <property type="match status" value="1"/>
</dbReference>
<dbReference type="EMBL" id="BEZZ01000684">
    <property type="protein sequence ID" value="GCC35291.1"/>
    <property type="molecule type" value="Genomic_DNA"/>
</dbReference>
<dbReference type="Pfam" id="PF16808">
    <property type="entry name" value="PKcGMP_CC"/>
    <property type="match status" value="1"/>
</dbReference>
<comment type="caution">
    <text evidence="3">The sequence shown here is derived from an EMBL/GenBank/DDBJ whole genome shotgun (WGS) entry which is preliminary data.</text>
</comment>
<evidence type="ECO:0000259" key="2">
    <source>
        <dbReference type="Pfam" id="PF16808"/>
    </source>
</evidence>
<sequence>MLDVDMPVREKLYVINQENPITVLGKVGAGDDLNHNLTVCGEMHWEAVLDPRARFEEALTGRVNGTTRQLLLIHISQSGSWLRIEDFAVCARLIENRLKMSETARAFNALLALKEAKIQELELQLVKREQEIQDLRVKLHKCQSVLPKTQLLPRTRRAPGISAEPPCCSSSFDWHNFKLQAHEKPAR</sequence>
<keyword evidence="4" id="KW-1185">Reference proteome</keyword>
<dbReference type="AlphaFoldDB" id="A0A401SY23"/>
<keyword evidence="1" id="KW-0175">Coiled coil</keyword>
<gene>
    <name evidence="3" type="ORF">chiPu_0013774</name>
</gene>
<dbReference type="InterPro" id="IPR031831">
    <property type="entry name" value="PKcGMP_CC"/>
</dbReference>
<accession>A0A401SY23</accession>
<name>A0A401SY23_CHIPU</name>
<feature type="coiled-coil region" evidence="1">
    <location>
        <begin position="104"/>
        <end position="138"/>
    </location>
</feature>
<reference evidence="3 4" key="1">
    <citation type="journal article" date="2018" name="Nat. Ecol. Evol.">
        <title>Shark genomes provide insights into elasmobranch evolution and the origin of vertebrates.</title>
        <authorList>
            <person name="Hara Y"/>
            <person name="Yamaguchi K"/>
            <person name="Onimaru K"/>
            <person name="Kadota M"/>
            <person name="Koyanagi M"/>
            <person name="Keeley SD"/>
            <person name="Tatsumi K"/>
            <person name="Tanaka K"/>
            <person name="Motone F"/>
            <person name="Kageyama Y"/>
            <person name="Nozu R"/>
            <person name="Adachi N"/>
            <person name="Nishimura O"/>
            <person name="Nakagawa R"/>
            <person name="Tanegashima C"/>
            <person name="Kiyatake I"/>
            <person name="Matsumoto R"/>
            <person name="Murakumo K"/>
            <person name="Nishida K"/>
            <person name="Terakita A"/>
            <person name="Kuratani S"/>
            <person name="Sato K"/>
            <person name="Hyodo S Kuraku.S."/>
        </authorList>
    </citation>
    <scope>NUCLEOTIDE SEQUENCE [LARGE SCALE GENOMIC DNA]</scope>
</reference>
<dbReference type="Gene3D" id="1.20.5.490">
    <property type="entry name" value="Single helix bin"/>
    <property type="match status" value="1"/>
</dbReference>
<feature type="domain" description="cGMP-dependent protein kinase N-terminal coiled-coil" evidence="2">
    <location>
        <begin position="110"/>
        <end position="143"/>
    </location>
</feature>
<dbReference type="Proteomes" id="UP000287033">
    <property type="component" value="Unassembled WGS sequence"/>
</dbReference>
<evidence type="ECO:0000313" key="4">
    <source>
        <dbReference type="Proteomes" id="UP000287033"/>
    </source>
</evidence>
<proteinExistence type="predicted"/>
<evidence type="ECO:0000313" key="3">
    <source>
        <dbReference type="EMBL" id="GCC35291.1"/>
    </source>
</evidence>